<organism evidence="5 6">
    <name type="scientific">Cafeteria roenbergensis</name>
    <name type="common">Marine flagellate</name>
    <dbReference type="NCBI Taxonomy" id="33653"/>
    <lineage>
        <taxon>Eukaryota</taxon>
        <taxon>Sar</taxon>
        <taxon>Stramenopiles</taxon>
        <taxon>Bigyra</taxon>
        <taxon>Opalozoa</taxon>
        <taxon>Bicosoecida</taxon>
        <taxon>Cafeteriaceae</taxon>
        <taxon>Cafeteria</taxon>
    </lineage>
</organism>
<proteinExistence type="predicted"/>
<evidence type="ECO:0000313" key="6">
    <source>
        <dbReference type="Proteomes" id="UP000322899"/>
    </source>
</evidence>
<feature type="domain" description="Ataxin-10" evidence="4">
    <location>
        <begin position="598"/>
        <end position="696"/>
    </location>
</feature>
<evidence type="ECO:0000256" key="3">
    <source>
        <dbReference type="SAM" id="MobiDB-lite"/>
    </source>
</evidence>
<reference evidence="5 6" key="1">
    <citation type="submission" date="2019-07" db="EMBL/GenBank/DDBJ databases">
        <title>Genomes of Cafeteria roenbergensis.</title>
        <authorList>
            <person name="Fischer M.G."/>
            <person name="Hackl T."/>
            <person name="Roman M."/>
        </authorList>
    </citation>
    <scope>NUCLEOTIDE SEQUENCE [LARGE SCALE GENOMIC DNA]</scope>
    <source>
        <strain evidence="5 6">E4-10P</strain>
    </source>
</reference>
<feature type="region of interest" description="Disordered" evidence="3">
    <location>
        <begin position="700"/>
        <end position="748"/>
    </location>
</feature>
<gene>
    <name evidence="5" type="ORF">FNF27_00189</name>
</gene>
<dbReference type="PANTHER" id="PTHR13255:SF0">
    <property type="entry name" value="ATAXIN-10"/>
    <property type="match status" value="1"/>
</dbReference>
<keyword evidence="2" id="KW-0131">Cell cycle</keyword>
<dbReference type="GO" id="GO:0051301">
    <property type="term" value="P:cell division"/>
    <property type="evidence" value="ECO:0007669"/>
    <property type="project" value="UniProtKB-KW"/>
</dbReference>
<dbReference type="AlphaFoldDB" id="A0A5A8EL61"/>
<protein>
    <recommendedName>
        <fullName evidence="4">Ataxin-10 domain-containing protein</fullName>
    </recommendedName>
</protein>
<dbReference type="Pfam" id="PF09759">
    <property type="entry name" value="Atx10homo_assoc"/>
    <property type="match status" value="1"/>
</dbReference>
<sequence length="761" mass="74149">MEALAAALEGDFESDDAMTAVVEQLDRVRSTCTTTEAAAAVADALGVARLCDATIAFGHRAGRYQRPACPGIGAGCSDISLLLAMTSSARLLRNLCIAGPAVQRSVAGTERSAAASESAEGAALDGPAPATVLGAADRVIRNPFLAEGAGAAFAAAAAGAVRALLQCASNAVAGDDASRAAAWPVAKSIAAAALSLPHGGVRDAQLDAVACGLLHTCACQSAADEGGSGRLVEVLSSPALLASVMAASSPVRGQDQLPPCAHWALLLVGRAVEEGCVHHAVSAFGQAAFAGSRTGAATAGGAATAAAEADAACSGLEPETLPDRDAISSLLMLLRLTRDTSLLSETESSASASADRAGPDLTLHPADVDAVAGVCASSLSGFLELSASAMAHVAAALSPGAEVPRSDGGGDSGATARAIVACLCAEAALAALDLLGDALTAMHRRIDNGASPAPWTDAALGAGLKAALECSAAALTVLPEPVRARSSPEGEAEAAGRAAAAAGAGRGVGVASAASGPGGAVAGAGAAEGAGSSAGSSAAAAAAAAAAAGGAGAGAPAWASTPSAPAAPPSDTRLVRAWNRTEAEANTVRASALALDIRAALCRLAANAVHRSPAAATAAEQCGLLVALLGQTRMERGIARPVVREYSLLAVRNAVQCSAEARRFVEALKPQGVSNPEAMRAMGIKAEVDATTGSVTVGLDAAKDGGGQRWRTRAKEPAPSPTDGSGQAAAAAAGAGGPSRAATAAAEAAIRRAVDDGEIQM</sequence>
<evidence type="ECO:0000259" key="4">
    <source>
        <dbReference type="Pfam" id="PF09759"/>
    </source>
</evidence>
<comment type="caution">
    <text evidence="5">The sequence shown here is derived from an EMBL/GenBank/DDBJ whole genome shotgun (WGS) entry which is preliminary data.</text>
</comment>
<name>A0A5A8EL61_CAFRO</name>
<dbReference type="GO" id="GO:0005829">
    <property type="term" value="C:cytosol"/>
    <property type="evidence" value="ECO:0007669"/>
    <property type="project" value="TreeGrafter"/>
</dbReference>
<evidence type="ECO:0000313" key="5">
    <source>
        <dbReference type="EMBL" id="KAA0178339.1"/>
    </source>
</evidence>
<dbReference type="InterPro" id="IPR019156">
    <property type="entry name" value="Ataxin-10_domain"/>
</dbReference>
<dbReference type="EMBL" id="VLTO01000001">
    <property type="protein sequence ID" value="KAA0178339.1"/>
    <property type="molecule type" value="Genomic_DNA"/>
</dbReference>
<dbReference type="PANTHER" id="PTHR13255">
    <property type="entry name" value="ATAXIN-10"/>
    <property type="match status" value="1"/>
</dbReference>
<keyword evidence="1" id="KW-0132">Cell division</keyword>
<evidence type="ECO:0000256" key="1">
    <source>
        <dbReference type="ARBA" id="ARBA00022618"/>
    </source>
</evidence>
<dbReference type="Proteomes" id="UP000322899">
    <property type="component" value="Unassembled WGS sequence"/>
</dbReference>
<dbReference type="OrthoDB" id="379794at2759"/>
<dbReference type="InterPro" id="IPR051374">
    <property type="entry name" value="Ataxin-10/CTR86_families"/>
</dbReference>
<evidence type="ECO:0000256" key="2">
    <source>
        <dbReference type="ARBA" id="ARBA00023306"/>
    </source>
</evidence>
<accession>A0A5A8EL61</accession>
<feature type="compositionally biased region" description="Low complexity" evidence="3">
    <location>
        <begin position="728"/>
        <end position="748"/>
    </location>
</feature>